<evidence type="ECO:0000256" key="1">
    <source>
        <dbReference type="PROSITE-ProRule" id="PRU00023"/>
    </source>
</evidence>
<dbReference type="PANTHER" id="PTHR24157">
    <property type="entry name" value="ANKYRIN REPEAT, SAM AND BASIC LEUCINE ZIPPER DOMAIN-CONTAINING PROTEIN 1"/>
    <property type="match status" value="1"/>
</dbReference>
<gene>
    <name evidence="4" type="primary">ASZ1-L1</name>
    <name evidence="4" type="ORF">Hamer_G013337</name>
</gene>
<accession>A0A8J5K9R3</accession>
<feature type="domain" description="SAM" evidence="3">
    <location>
        <begin position="349"/>
        <end position="407"/>
    </location>
</feature>
<dbReference type="InterPro" id="IPR013761">
    <property type="entry name" value="SAM/pointed_sf"/>
</dbReference>
<dbReference type="PROSITE" id="PS50105">
    <property type="entry name" value="SAM_DOMAIN"/>
    <property type="match status" value="1"/>
</dbReference>
<dbReference type="InterPro" id="IPR001660">
    <property type="entry name" value="SAM"/>
</dbReference>
<comment type="caution">
    <text evidence="4">The sequence shown here is derived from an EMBL/GenBank/DDBJ whole genome shotgun (WGS) entry which is preliminary data.</text>
</comment>
<dbReference type="EMBL" id="JAHLQT010015640">
    <property type="protein sequence ID" value="KAG7169709.1"/>
    <property type="molecule type" value="Genomic_DNA"/>
</dbReference>
<dbReference type="SMART" id="SM00454">
    <property type="entry name" value="SAM"/>
    <property type="match status" value="1"/>
</dbReference>
<feature type="region of interest" description="Disordered" evidence="2">
    <location>
        <begin position="116"/>
        <end position="136"/>
    </location>
</feature>
<dbReference type="Proteomes" id="UP000747542">
    <property type="component" value="Unassembled WGS sequence"/>
</dbReference>
<dbReference type="Pfam" id="PF00023">
    <property type="entry name" value="Ank"/>
    <property type="match status" value="1"/>
</dbReference>
<keyword evidence="1" id="KW-0040">ANK repeat</keyword>
<feature type="compositionally biased region" description="Polar residues" evidence="2">
    <location>
        <begin position="60"/>
        <end position="78"/>
    </location>
</feature>
<dbReference type="Pfam" id="PF00536">
    <property type="entry name" value="SAM_1"/>
    <property type="match status" value="1"/>
</dbReference>
<organism evidence="4 5">
    <name type="scientific">Homarus americanus</name>
    <name type="common">American lobster</name>
    <dbReference type="NCBI Taxonomy" id="6706"/>
    <lineage>
        <taxon>Eukaryota</taxon>
        <taxon>Metazoa</taxon>
        <taxon>Ecdysozoa</taxon>
        <taxon>Arthropoda</taxon>
        <taxon>Crustacea</taxon>
        <taxon>Multicrustacea</taxon>
        <taxon>Malacostraca</taxon>
        <taxon>Eumalacostraca</taxon>
        <taxon>Eucarida</taxon>
        <taxon>Decapoda</taxon>
        <taxon>Pleocyemata</taxon>
        <taxon>Astacidea</taxon>
        <taxon>Nephropoidea</taxon>
        <taxon>Nephropidae</taxon>
        <taxon>Homarus</taxon>
    </lineage>
</organism>
<dbReference type="SMART" id="SM00248">
    <property type="entry name" value="ANK"/>
    <property type="match status" value="3"/>
</dbReference>
<dbReference type="Gene3D" id="1.10.150.50">
    <property type="entry name" value="Transcription Factor, Ets-1"/>
    <property type="match status" value="1"/>
</dbReference>
<dbReference type="InterPro" id="IPR002110">
    <property type="entry name" value="Ankyrin_rpt"/>
</dbReference>
<dbReference type="SUPFAM" id="SSF48403">
    <property type="entry name" value="Ankyrin repeat"/>
    <property type="match status" value="1"/>
</dbReference>
<evidence type="ECO:0000256" key="2">
    <source>
        <dbReference type="SAM" id="MobiDB-lite"/>
    </source>
</evidence>
<dbReference type="Gene3D" id="1.25.40.20">
    <property type="entry name" value="Ankyrin repeat-containing domain"/>
    <property type="match status" value="2"/>
</dbReference>
<dbReference type="PROSITE" id="PS50297">
    <property type="entry name" value="ANK_REP_REGION"/>
    <property type="match status" value="1"/>
</dbReference>
<dbReference type="InterPro" id="IPR036770">
    <property type="entry name" value="Ankyrin_rpt-contain_sf"/>
</dbReference>
<evidence type="ECO:0000313" key="4">
    <source>
        <dbReference type="EMBL" id="KAG7169709.1"/>
    </source>
</evidence>
<reference evidence="4" key="1">
    <citation type="journal article" date="2021" name="Sci. Adv.">
        <title>The American lobster genome reveals insights on longevity, neural, and immune adaptations.</title>
        <authorList>
            <person name="Polinski J.M."/>
            <person name="Zimin A.V."/>
            <person name="Clark K.F."/>
            <person name="Kohn A.B."/>
            <person name="Sadowski N."/>
            <person name="Timp W."/>
            <person name="Ptitsyn A."/>
            <person name="Khanna P."/>
            <person name="Romanova D.Y."/>
            <person name="Williams P."/>
            <person name="Greenwood S.J."/>
            <person name="Moroz L.L."/>
            <person name="Walt D.R."/>
            <person name="Bodnar A.G."/>
        </authorList>
    </citation>
    <scope>NUCLEOTIDE SEQUENCE</scope>
    <source>
        <strain evidence="4">GMGI-L3</strain>
    </source>
</reference>
<feature type="repeat" description="ANK" evidence="1">
    <location>
        <begin position="183"/>
        <end position="215"/>
    </location>
</feature>
<proteinExistence type="predicted"/>
<feature type="compositionally biased region" description="Acidic residues" evidence="2">
    <location>
        <begin position="10"/>
        <end position="20"/>
    </location>
</feature>
<keyword evidence="5" id="KW-1185">Reference proteome</keyword>
<dbReference type="AlphaFoldDB" id="A0A8J5K9R3"/>
<dbReference type="PANTHER" id="PTHR24157:SF3">
    <property type="entry name" value="ANKYRIN REPEAT, SAM AND BASIC LEUCINE ZIPPER DOMAIN-CONTAINING PROTEIN 1"/>
    <property type="match status" value="1"/>
</dbReference>
<dbReference type="Pfam" id="PF12796">
    <property type="entry name" value="Ank_2"/>
    <property type="match status" value="1"/>
</dbReference>
<protein>
    <submittedName>
        <fullName evidence="4">Ankyrin repeat, SAM and basic leucine zipper domain-containing protein 1-like 1</fullName>
    </submittedName>
</protein>
<dbReference type="PROSITE" id="PS50088">
    <property type="entry name" value="ANK_REPEAT"/>
    <property type="match status" value="1"/>
</dbReference>
<feature type="region of interest" description="Disordered" evidence="2">
    <location>
        <begin position="1"/>
        <end position="84"/>
    </location>
</feature>
<evidence type="ECO:0000313" key="5">
    <source>
        <dbReference type="Proteomes" id="UP000747542"/>
    </source>
</evidence>
<evidence type="ECO:0000259" key="3">
    <source>
        <dbReference type="PROSITE" id="PS50105"/>
    </source>
</evidence>
<dbReference type="SUPFAM" id="SSF47769">
    <property type="entry name" value="SAM/Pointed domain"/>
    <property type="match status" value="1"/>
</dbReference>
<name>A0A8J5K9R3_HOMAM</name>
<dbReference type="GO" id="GO:0071546">
    <property type="term" value="C:pi-body"/>
    <property type="evidence" value="ECO:0007669"/>
    <property type="project" value="TreeGrafter"/>
</dbReference>
<sequence length="565" mass="62862">MYRPAGMSDFSEDESDELELESGVGESQYTSHRGRPLEEIIDMTPTLYKQEEFQEPPDSGFSNGDPTSQSIGSLTLSNESDKNGLVNEESLGKYENVVNGHGSTLSHRYHNGYMKASSPTSSCSSRKSHSPTPLGTRSWRQMRMHEGYSLPLDEFRMAAMHGNLPLIQSFVKQGIAVDQILKSGWTCLMYACSCGKSQVVQFLLHQNADPNLHKELFTALMAACASSRESEADLLQCVELLLSHGAKVDTAERHRMTALIWTALSWAATKGHGKVVQLLLKHLADPLKMNCHGQRAADIALAAGNPEIADILERVTTGGANHLTIDSSSEKVYPKCSSDIKTTHLFGELEMVLAGLDLSYMIPLFQKHQVSFESFLRLSEKDLENMNVTAVGVRKKILHAIKEINKKEWQTSSLPNVAMNTDITVPESVAMIANINKHIRYMHASVGYLRDQLQGNPRLLQLGQEVHSVSTLASHCGDTMKYIQGFHEELKFFKNHLDKLSGNAEYSPADLIVDCADNGRVWQRRILASLVTTTAIATILWYSRPHIFESIFNIRMPQNTVTLDV</sequence>